<dbReference type="GO" id="GO:0003700">
    <property type="term" value="F:DNA-binding transcription factor activity"/>
    <property type="evidence" value="ECO:0007669"/>
    <property type="project" value="TreeGrafter"/>
</dbReference>
<dbReference type="eggNOG" id="COG1959">
    <property type="taxonomic scope" value="Bacteria"/>
</dbReference>
<dbReference type="EMBL" id="CP001034">
    <property type="protein sequence ID" value="ACB84860.1"/>
    <property type="molecule type" value="Genomic_DNA"/>
</dbReference>
<accession>B2A255</accession>
<dbReference type="STRING" id="457570.Nther_1277"/>
<dbReference type="AlphaFoldDB" id="B2A255"/>
<reference evidence="1 2" key="2">
    <citation type="journal article" date="2011" name="J. Bacteriol.">
        <title>Complete genome sequence of the anaerobic, halophilic alkalithermophile Natranaerobius thermophilus JW/NM-WN-LF.</title>
        <authorList>
            <person name="Zhao B."/>
            <person name="Mesbah N.M."/>
            <person name="Dalin E."/>
            <person name="Goodwin L."/>
            <person name="Nolan M."/>
            <person name="Pitluck S."/>
            <person name="Chertkov O."/>
            <person name="Brettin T.S."/>
            <person name="Han J."/>
            <person name="Larimer F.W."/>
            <person name="Land M.L."/>
            <person name="Hauser L."/>
            <person name="Kyrpides N."/>
            <person name="Wiegel J."/>
        </authorList>
    </citation>
    <scope>NUCLEOTIDE SEQUENCE [LARGE SCALE GENOMIC DNA]</scope>
    <source>
        <strain evidence="2">ATCC BAA-1301 / DSM 18059 / JW/NM-WN-LF</strain>
    </source>
</reference>
<dbReference type="Pfam" id="PF02082">
    <property type="entry name" value="Rrf2"/>
    <property type="match status" value="1"/>
</dbReference>
<dbReference type="Gene3D" id="1.10.10.10">
    <property type="entry name" value="Winged helix-like DNA-binding domain superfamily/Winged helix DNA-binding domain"/>
    <property type="match status" value="1"/>
</dbReference>
<sequence>MKVSTRSKWALACSLYYAVNYSKEVIPLKTVSKALGISEKYLEQLSIPLKKADILASTRGTQGGYKLKYHPEKITVYQVLSSIEPIHFGEDASDQAGEKELLSVTSEFWDELSQDLIKQLNQITLDDLRNKYYQKSSQGLMYYI</sequence>
<dbReference type="SUPFAM" id="SSF46785">
    <property type="entry name" value="Winged helix' DNA-binding domain"/>
    <property type="match status" value="1"/>
</dbReference>
<evidence type="ECO:0000313" key="2">
    <source>
        <dbReference type="Proteomes" id="UP000001683"/>
    </source>
</evidence>
<dbReference type="PANTHER" id="PTHR33221:SF15">
    <property type="entry name" value="HTH-TYPE TRANSCRIPTIONAL REGULATOR YWGB-RELATED"/>
    <property type="match status" value="1"/>
</dbReference>
<dbReference type="OrthoDB" id="9808360at2"/>
<protein>
    <submittedName>
        <fullName evidence="1">Transcriptional regulator, BadM/Rrf2 family</fullName>
    </submittedName>
</protein>
<dbReference type="InterPro" id="IPR036388">
    <property type="entry name" value="WH-like_DNA-bd_sf"/>
</dbReference>
<dbReference type="InParanoid" id="B2A255"/>
<dbReference type="GO" id="GO:0005829">
    <property type="term" value="C:cytosol"/>
    <property type="evidence" value="ECO:0007669"/>
    <property type="project" value="TreeGrafter"/>
</dbReference>
<dbReference type="KEGG" id="nth:Nther_1277"/>
<organism evidence="1 2">
    <name type="scientific">Natranaerobius thermophilus (strain ATCC BAA-1301 / DSM 18059 / JW/NM-WN-LF)</name>
    <dbReference type="NCBI Taxonomy" id="457570"/>
    <lineage>
        <taxon>Bacteria</taxon>
        <taxon>Bacillati</taxon>
        <taxon>Bacillota</taxon>
        <taxon>Clostridia</taxon>
        <taxon>Natranaerobiales</taxon>
        <taxon>Natranaerobiaceae</taxon>
        <taxon>Natranaerobius</taxon>
    </lineage>
</organism>
<dbReference type="InterPro" id="IPR000944">
    <property type="entry name" value="Tscrpt_reg_Rrf2"/>
</dbReference>
<dbReference type="PROSITE" id="PS51197">
    <property type="entry name" value="HTH_RRF2_2"/>
    <property type="match status" value="1"/>
</dbReference>
<dbReference type="NCBIfam" id="TIGR00738">
    <property type="entry name" value="rrf2_super"/>
    <property type="match status" value="1"/>
</dbReference>
<gene>
    <name evidence="1" type="ordered locus">Nther_1277</name>
</gene>
<reference evidence="1 2" key="1">
    <citation type="submission" date="2008-04" db="EMBL/GenBank/DDBJ databases">
        <title>Complete sequence of chromosome of Natranaerobius thermophilus JW/NM-WN-LF.</title>
        <authorList>
            <consortium name="US DOE Joint Genome Institute"/>
            <person name="Copeland A."/>
            <person name="Lucas S."/>
            <person name="Lapidus A."/>
            <person name="Glavina del Rio T."/>
            <person name="Dalin E."/>
            <person name="Tice H."/>
            <person name="Bruce D."/>
            <person name="Goodwin L."/>
            <person name="Pitluck S."/>
            <person name="Chertkov O."/>
            <person name="Brettin T."/>
            <person name="Detter J.C."/>
            <person name="Han C."/>
            <person name="Kuske C.R."/>
            <person name="Schmutz J."/>
            <person name="Larimer F."/>
            <person name="Land M."/>
            <person name="Hauser L."/>
            <person name="Kyrpides N."/>
            <person name="Lykidis A."/>
            <person name="Mesbah N.M."/>
            <person name="Wiegel J."/>
        </authorList>
    </citation>
    <scope>NUCLEOTIDE SEQUENCE [LARGE SCALE GENOMIC DNA]</scope>
    <source>
        <strain evidence="2">ATCC BAA-1301 / DSM 18059 / JW/NM-WN-LF</strain>
    </source>
</reference>
<dbReference type="PANTHER" id="PTHR33221">
    <property type="entry name" value="WINGED HELIX-TURN-HELIX TRANSCRIPTIONAL REGULATOR, RRF2 FAMILY"/>
    <property type="match status" value="1"/>
</dbReference>
<dbReference type="HOGENOM" id="CLU_107144_0_1_9"/>
<dbReference type="RefSeq" id="WP_012447735.1">
    <property type="nucleotide sequence ID" value="NC_010718.1"/>
</dbReference>
<name>B2A255_NATTJ</name>
<evidence type="ECO:0000313" key="1">
    <source>
        <dbReference type="EMBL" id="ACB84860.1"/>
    </source>
</evidence>
<dbReference type="Proteomes" id="UP000001683">
    <property type="component" value="Chromosome"/>
</dbReference>
<keyword evidence="2" id="KW-1185">Reference proteome</keyword>
<dbReference type="InterPro" id="IPR036390">
    <property type="entry name" value="WH_DNA-bd_sf"/>
</dbReference>
<proteinExistence type="predicted"/>